<name>A0ABP7ZFS0_9ACTN</name>
<evidence type="ECO:0000256" key="1">
    <source>
        <dbReference type="SAM" id="MobiDB-lite"/>
    </source>
</evidence>
<dbReference type="EMBL" id="BAABDO010000143">
    <property type="protein sequence ID" value="GAA4156431.1"/>
    <property type="molecule type" value="Genomic_DNA"/>
</dbReference>
<reference evidence="3" key="1">
    <citation type="journal article" date="2019" name="Int. J. Syst. Evol. Microbiol.">
        <title>The Global Catalogue of Microorganisms (GCM) 10K type strain sequencing project: providing services to taxonomists for standard genome sequencing and annotation.</title>
        <authorList>
            <consortium name="The Broad Institute Genomics Platform"/>
            <consortium name="The Broad Institute Genome Sequencing Center for Infectious Disease"/>
            <person name="Wu L."/>
            <person name="Ma J."/>
        </authorList>
    </citation>
    <scope>NUCLEOTIDE SEQUENCE [LARGE SCALE GENOMIC DNA]</scope>
    <source>
        <strain evidence="3">JCM 17316</strain>
    </source>
</reference>
<sequence length="84" mass="9195">MKAVRALTALHQRRQELLSELQEVERQYGAEHAAALRVGWTSEQLGKLGFPEPTRRPRGRPRGKARSASVKTSGPSAEDASATT</sequence>
<keyword evidence="3" id="KW-1185">Reference proteome</keyword>
<organism evidence="2 3">
    <name type="scientific">Actinomadura keratinilytica</name>
    <dbReference type="NCBI Taxonomy" id="547461"/>
    <lineage>
        <taxon>Bacteria</taxon>
        <taxon>Bacillati</taxon>
        <taxon>Actinomycetota</taxon>
        <taxon>Actinomycetes</taxon>
        <taxon>Streptosporangiales</taxon>
        <taxon>Thermomonosporaceae</taxon>
        <taxon>Actinomadura</taxon>
    </lineage>
</organism>
<evidence type="ECO:0000313" key="3">
    <source>
        <dbReference type="Proteomes" id="UP001500266"/>
    </source>
</evidence>
<feature type="compositionally biased region" description="Polar residues" evidence="1">
    <location>
        <begin position="70"/>
        <end position="84"/>
    </location>
</feature>
<accession>A0ABP7ZFS0</accession>
<protein>
    <submittedName>
        <fullName evidence="2">Uncharacterized protein</fullName>
    </submittedName>
</protein>
<comment type="caution">
    <text evidence="2">The sequence shown here is derived from an EMBL/GenBank/DDBJ whole genome shotgun (WGS) entry which is preliminary data.</text>
</comment>
<gene>
    <name evidence="2" type="ORF">GCM10022416_57580</name>
</gene>
<feature type="compositionally biased region" description="Basic residues" evidence="1">
    <location>
        <begin position="56"/>
        <end position="65"/>
    </location>
</feature>
<proteinExistence type="predicted"/>
<evidence type="ECO:0000313" key="2">
    <source>
        <dbReference type="EMBL" id="GAA4156431.1"/>
    </source>
</evidence>
<dbReference type="Proteomes" id="UP001500266">
    <property type="component" value="Unassembled WGS sequence"/>
</dbReference>
<feature type="region of interest" description="Disordered" evidence="1">
    <location>
        <begin position="43"/>
        <end position="84"/>
    </location>
</feature>